<comment type="caution">
    <text evidence="1">The sequence shown here is derived from an EMBL/GenBank/DDBJ whole genome shotgun (WGS) entry which is preliminary data.</text>
</comment>
<dbReference type="AlphaFoldDB" id="A0A8J6NCI5"/>
<proteinExistence type="predicted"/>
<evidence type="ECO:0000313" key="1">
    <source>
        <dbReference type="EMBL" id="MBC8316284.1"/>
    </source>
</evidence>
<evidence type="ECO:0000313" key="2">
    <source>
        <dbReference type="Proteomes" id="UP000614424"/>
    </source>
</evidence>
<dbReference type="EMBL" id="JACNJZ010000010">
    <property type="protein sequence ID" value="MBC8316284.1"/>
    <property type="molecule type" value="Genomic_DNA"/>
</dbReference>
<sequence length="175" mass="20040">RKDSGIKTVQDMKGKRFAWVDKMTAAGWLHPLYYFKFHNIDDPHEFLGECYLAGTHEDAIYDVLNGKADLGAAKNTVFERLAKTDQRLIDELEILHVSSPFPANGLMLGKHIDPSLRNTIHTVLIRMDQDAEGRRVLQEFGANRFIETSEKDYTVVYEYAENIGLDLETYTPMND</sequence>
<gene>
    <name evidence="1" type="ORF">H8E41_00130</name>
</gene>
<accession>A0A8J6NCI5</accession>
<protein>
    <submittedName>
        <fullName evidence="1">Phosphate/phosphite/phosphonate ABC transporter substrate-binding protein</fullName>
    </submittedName>
</protein>
<dbReference type="PANTHER" id="PTHR35841">
    <property type="entry name" value="PHOSPHONATES-BINDING PERIPLASMIC PROTEIN"/>
    <property type="match status" value="1"/>
</dbReference>
<dbReference type="Proteomes" id="UP000614424">
    <property type="component" value="Unassembled WGS sequence"/>
</dbReference>
<reference evidence="1 2" key="1">
    <citation type="submission" date="2020-08" db="EMBL/GenBank/DDBJ databases">
        <title>Bridging the membrane lipid divide: bacteria of the FCB group superphylum have the potential to synthesize archaeal ether lipids.</title>
        <authorList>
            <person name="Villanueva L."/>
            <person name="Von Meijenfeldt F.A.B."/>
            <person name="Westbye A.B."/>
            <person name="Yadav S."/>
            <person name="Hopmans E.C."/>
            <person name="Dutilh B.E."/>
            <person name="Sinninghe Damste J.S."/>
        </authorList>
    </citation>
    <scope>NUCLEOTIDE SEQUENCE [LARGE SCALE GENOMIC DNA]</scope>
    <source>
        <strain evidence="1">NIOZ-UU47</strain>
    </source>
</reference>
<dbReference type="SUPFAM" id="SSF53850">
    <property type="entry name" value="Periplasmic binding protein-like II"/>
    <property type="match status" value="1"/>
</dbReference>
<feature type="non-terminal residue" evidence="1">
    <location>
        <position position="1"/>
    </location>
</feature>
<dbReference type="Gene3D" id="3.40.190.10">
    <property type="entry name" value="Periplasmic binding protein-like II"/>
    <property type="match status" value="1"/>
</dbReference>
<dbReference type="Pfam" id="PF12974">
    <property type="entry name" value="Phosphonate-bd"/>
    <property type="match status" value="1"/>
</dbReference>
<name>A0A8J6NCI5_9BACT</name>
<organism evidence="1 2">
    <name type="scientific">Candidatus Desulfobia pelagia</name>
    <dbReference type="NCBI Taxonomy" id="2841692"/>
    <lineage>
        <taxon>Bacteria</taxon>
        <taxon>Pseudomonadati</taxon>
        <taxon>Thermodesulfobacteriota</taxon>
        <taxon>Desulfobulbia</taxon>
        <taxon>Desulfobulbales</taxon>
        <taxon>Desulfobulbaceae</taxon>
        <taxon>Candidatus Desulfobia</taxon>
    </lineage>
</organism>
<dbReference type="PANTHER" id="PTHR35841:SF1">
    <property type="entry name" value="PHOSPHONATES-BINDING PERIPLASMIC PROTEIN"/>
    <property type="match status" value="1"/>
</dbReference>